<dbReference type="AlphaFoldDB" id="A0A1S9N9U0"/>
<protein>
    <submittedName>
        <fullName evidence="1">Uncharacterized protein</fullName>
    </submittedName>
</protein>
<gene>
    <name evidence="1" type="ORF">CBEIBR21_07430</name>
</gene>
<evidence type="ECO:0000313" key="1">
    <source>
        <dbReference type="EMBL" id="OOP74314.1"/>
    </source>
</evidence>
<dbReference type="Proteomes" id="UP000190959">
    <property type="component" value="Unassembled WGS sequence"/>
</dbReference>
<proteinExistence type="predicted"/>
<accession>A0A1S9N9U0</accession>
<dbReference type="RefSeq" id="WP_078115117.1">
    <property type="nucleotide sequence ID" value="NZ_MWMH01000002.1"/>
</dbReference>
<reference evidence="1 2" key="1">
    <citation type="submission" date="2017-02" db="EMBL/GenBank/DDBJ databases">
        <title>Genome sequence of Clostridium beijerinckii Br21.</title>
        <authorList>
            <person name="Fonseca B.C."/>
            <person name="Guazzaroni M.E."/>
            <person name="Riano-Pachon D.M."/>
            <person name="Reginatto V."/>
        </authorList>
    </citation>
    <scope>NUCLEOTIDE SEQUENCE [LARGE SCALE GENOMIC DNA]</scope>
    <source>
        <strain evidence="1 2">Br21</strain>
    </source>
</reference>
<dbReference type="EMBL" id="MWMH01000002">
    <property type="protein sequence ID" value="OOP74314.1"/>
    <property type="molecule type" value="Genomic_DNA"/>
</dbReference>
<evidence type="ECO:0000313" key="2">
    <source>
        <dbReference type="Proteomes" id="UP000190959"/>
    </source>
</evidence>
<name>A0A1S9N9U0_CLOBE</name>
<sequence length="106" mass="11659">MKGIKIFIIIFISMIVFTENAKAVLPLANTYKQGIYNITESNQSNYVAKLVTPNNITTLIILDSDGDQKFFKKFNTVNEPINLGPMTKGDTVIVIGTGEIAASFVK</sequence>
<organism evidence="1 2">
    <name type="scientific">Clostridium beijerinckii</name>
    <name type="common">Clostridium MP</name>
    <dbReference type="NCBI Taxonomy" id="1520"/>
    <lineage>
        <taxon>Bacteria</taxon>
        <taxon>Bacillati</taxon>
        <taxon>Bacillota</taxon>
        <taxon>Clostridia</taxon>
        <taxon>Eubacteriales</taxon>
        <taxon>Clostridiaceae</taxon>
        <taxon>Clostridium</taxon>
    </lineage>
</organism>
<comment type="caution">
    <text evidence="1">The sequence shown here is derived from an EMBL/GenBank/DDBJ whole genome shotgun (WGS) entry which is preliminary data.</text>
</comment>